<name>A0A814S6F2_9BILA</name>
<dbReference type="InterPro" id="IPR032675">
    <property type="entry name" value="LRR_dom_sf"/>
</dbReference>
<dbReference type="InterPro" id="IPR011009">
    <property type="entry name" value="Kinase-like_dom_sf"/>
</dbReference>
<protein>
    <submittedName>
        <fullName evidence="3">Uncharacterized protein</fullName>
    </submittedName>
</protein>
<comment type="caution">
    <text evidence="3">The sequence shown here is derived from an EMBL/GenBank/DDBJ whole genome shotgun (WGS) entry which is preliminary data.</text>
</comment>
<dbReference type="AlphaFoldDB" id="A0A814S6F2"/>
<evidence type="ECO:0000313" key="4">
    <source>
        <dbReference type="EMBL" id="CAF3907554.1"/>
    </source>
</evidence>
<dbReference type="EMBL" id="CAJNOQ010006682">
    <property type="protein sequence ID" value="CAF1143896.1"/>
    <property type="molecule type" value="Genomic_DNA"/>
</dbReference>
<evidence type="ECO:0000313" key="5">
    <source>
        <dbReference type="Proteomes" id="UP000663829"/>
    </source>
</evidence>
<proteinExistence type="predicted"/>
<dbReference type="OrthoDB" id="272549at2759"/>
<dbReference type="Proteomes" id="UP000681722">
    <property type="component" value="Unassembled WGS sequence"/>
</dbReference>
<evidence type="ECO:0000256" key="1">
    <source>
        <dbReference type="ARBA" id="ARBA00022737"/>
    </source>
</evidence>
<reference evidence="3" key="1">
    <citation type="submission" date="2021-02" db="EMBL/GenBank/DDBJ databases">
        <authorList>
            <person name="Nowell W R."/>
        </authorList>
    </citation>
    <scope>NUCLEOTIDE SEQUENCE</scope>
</reference>
<dbReference type="Pfam" id="PF13516">
    <property type="entry name" value="LRR_6"/>
    <property type="match status" value="3"/>
</dbReference>
<dbReference type="PANTHER" id="PTHR24111:SF0">
    <property type="entry name" value="LEUCINE-RICH REPEAT-CONTAINING PROTEIN"/>
    <property type="match status" value="1"/>
</dbReference>
<dbReference type="InterPro" id="IPR052201">
    <property type="entry name" value="LRR-containing_regulator"/>
</dbReference>
<feature type="region of interest" description="Disordered" evidence="2">
    <location>
        <begin position="56"/>
        <end position="92"/>
    </location>
</feature>
<evidence type="ECO:0000256" key="2">
    <source>
        <dbReference type="SAM" id="MobiDB-lite"/>
    </source>
</evidence>
<dbReference type="Proteomes" id="UP000663829">
    <property type="component" value="Unassembled WGS sequence"/>
</dbReference>
<dbReference type="EMBL" id="CAJOBC010006683">
    <property type="protein sequence ID" value="CAF3907554.1"/>
    <property type="molecule type" value="Genomic_DNA"/>
</dbReference>
<dbReference type="SMART" id="SM00368">
    <property type="entry name" value="LRR_RI"/>
    <property type="match status" value="3"/>
</dbReference>
<feature type="compositionally biased region" description="Low complexity" evidence="2">
    <location>
        <begin position="82"/>
        <end position="92"/>
    </location>
</feature>
<dbReference type="InterPro" id="IPR001611">
    <property type="entry name" value="Leu-rich_rpt"/>
</dbReference>
<accession>A0A814S6F2</accession>
<dbReference type="PANTHER" id="PTHR24111">
    <property type="entry name" value="LEUCINE-RICH REPEAT-CONTAINING PROTEIN 34"/>
    <property type="match status" value="1"/>
</dbReference>
<dbReference type="Gene3D" id="3.80.10.10">
    <property type="entry name" value="Ribonuclease Inhibitor"/>
    <property type="match status" value="1"/>
</dbReference>
<dbReference type="SUPFAM" id="SSF52047">
    <property type="entry name" value="RNI-like"/>
    <property type="match status" value="1"/>
</dbReference>
<keyword evidence="1" id="KW-0677">Repeat</keyword>
<organism evidence="3 5">
    <name type="scientific">Didymodactylos carnosus</name>
    <dbReference type="NCBI Taxonomy" id="1234261"/>
    <lineage>
        <taxon>Eukaryota</taxon>
        <taxon>Metazoa</taxon>
        <taxon>Spiralia</taxon>
        <taxon>Gnathifera</taxon>
        <taxon>Rotifera</taxon>
        <taxon>Eurotatoria</taxon>
        <taxon>Bdelloidea</taxon>
        <taxon>Philodinida</taxon>
        <taxon>Philodinidae</taxon>
        <taxon>Didymodactylos</taxon>
    </lineage>
</organism>
<dbReference type="SUPFAM" id="SSF56112">
    <property type="entry name" value="Protein kinase-like (PK-like)"/>
    <property type="match status" value="1"/>
</dbReference>
<dbReference type="Gene3D" id="1.10.510.10">
    <property type="entry name" value="Transferase(Phosphotransferase) domain 1"/>
    <property type="match status" value="1"/>
</dbReference>
<evidence type="ECO:0000313" key="3">
    <source>
        <dbReference type="EMBL" id="CAF1143896.1"/>
    </source>
</evidence>
<keyword evidence="5" id="KW-1185">Reference proteome</keyword>
<gene>
    <name evidence="3" type="ORF">GPM918_LOCUS20829</name>
    <name evidence="4" type="ORF">SRO942_LOCUS20827</name>
</gene>
<sequence>MLIKWPSVQAGNRLEVPSDVPDAFQSLITSAWAQDPDQRPTCLELMKTIKEIQTSPPVSNYELMPPATKGHPTPPPSECRTSNSIVSSPSNDSNVKHTLDEIFHLNTNDSIPKLFIVLPDLEYTYNSKNIWNNNYRVYFVCECNEHPPPPPPIEHFLLAAATDGGKSLNEVPPPPPLVEKLLLHAAADFPTGAQIDGSMIINSLKENQLLRVLDISKNKIGDAGALALAELLNILNSLIEINMSENEITSKGGSEIGKILKTNRTLINIDLSYNKIDDDVILIFADLLKITTILKILSLSRNCFTLRSYRGVHVDPLCNVLFLAMLLLNLSIHFLLQSLV</sequence>